<sequence>MYGIYYDLPLDYAGLIFREIQNAVITKQQHQDRGTEPKNIAFGRFLGLLLGDDLIREGKLPAEGDVAIYLRDEGEKVTEVEAAEAQVSERERPLVRGEGSEKNKKKKSKKKRTEDVEVPMSSKKSKRTTEEEVPKEKAKEETAEIRVPEKKKRKLRMLADKEQYVETIRSRRKDLVEDLVTRTEPAKGKKKPLQKAKRALVLEESPEDKPQSLGETVAMEIEDVTEKSQSEEEEHKERGKLVEERVTKDAFGTPPKPTPSPTYTSTPAVLVERGIETGPHSPNQTLADQTKDIPSSSVPPSGETKSTSPSQKGESAVLRVHSPQDTTLPHTEDPFNIDRKGVSEPSPKERVDRTSIDASSMEHRGLEGNTPELNISTCSESAKDSSAKSGTFVVPEDTLDIYLKSSVTRESQAHSEFLAEALKANTDALNALPQSSQQHLAGINELRTNCAKRVDLQACGQSIIAHSKQIQALGDLCTDEFPKYAT</sequence>
<organism evidence="1 2">
    <name type="scientific">Arctium lappa</name>
    <name type="common">Greater burdock</name>
    <name type="synonym">Lappa major</name>
    <dbReference type="NCBI Taxonomy" id="4217"/>
    <lineage>
        <taxon>Eukaryota</taxon>
        <taxon>Viridiplantae</taxon>
        <taxon>Streptophyta</taxon>
        <taxon>Embryophyta</taxon>
        <taxon>Tracheophyta</taxon>
        <taxon>Spermatophyta</taxon>
        <taxon>Magnoliopsida</taxon>
        <taxon>eudicotyledons</taxon>
        <taxon>Gunneridae</taxon>
        <taxon>Pentapetalae</taxon>
        <taxon>asterids</taxon>
        <taxon>campanulids</taxon>
        <taxon>Asterales</taxon>
        <taxon>Asteraceae</taxon>
        <taxon>Carduoideae</taxon>
        <taxon>Cardueae</taxon>
        <taxon>Arctiinae</taxon>
        <taxon>Arctium</taxon>
    </lineage>
</organism>
<comment type="caution">
    <text evidence="1">The sequence shown here is derived from an EMBL/GenBank/DDBJ whole genome shotgun (WGS) entry which is preliminary data.</text>
</comment>
<proteinExistence type="predicted"/>
<accession>A0ACB8YKI3</accession>
<name>A0ACB8YKI3_ARCLA</name>
<reference evidence="1 2" key="2">
    <citation type="journal article" date="2022" name="Mol. Ecol. Resour.">
        <title>The genomes of chicory, endive, great burdock and yacon provide insights into Asteraceae paleo-polyploidization history and plant inulin production.</title>
        <authorList>
            <person name="Fan W."/>
            <person name="Wang S."/>
            <person name="Wang H."/>
            <person name="Wang A."/>
            <person name="Jiang F."/>
            <person name="Liu H."/>
            <person name="Zhao H."/>
            <person name="Xu D."/>
            <person name="Zhang Y."/>
        </authorList>
    </citation>
    <scope>NUCLEOTIDE SEQUENCE [LARGE SCALE GENOMIC DNA]</scope>
    <source>
        <strain evidence="2">cv. Niubang</strain>
    </source>
</reference>
<reference evidence="2" key="1">
    <citation type="journal article" date="2022" name="Mol. Ecol. Resour.">
        <title>The genomes of chicory, endive, great burdock and yacon provide insights into Asteraceae palaeo-polyploidization history and plant inulin production.</title>
        <authorList>
            <person name="Fan W."/>
            <person name="Wang S."/>
            <person name="Wang H."/>
            <person name="Wang A."/>
            <person name="Jiang F."/>
            <person name="Liu H."/>
            <person name="Zhao H."/>
            <person name="Xu D."/>
            <person name="Zhang Y."/>
        </authorList>
    </citation>
    <scope>NUCLEOTIDE SEQUENCE [LARGE SCALE GENOMIC DNA]</scope>
    <source>
        <strain evidence="2">cv. Niubang</strain>
    </source>
</reference>
<evidence type="ECO:0000313" key="2">
    <source>
        <dbReference type="Proteomes" id="UP001055879"/>
    </source>
</evidence>
<evidence type="ECO:0000313" key="1">
    <source>
        <dbReference type="EMBL" id="KAI3685590.1"/>
    </source>
</evidence>
<dbReference type="Proteomes" id="UP001055879">
    <property type="component" value="Linkage Group LG12"/>
</dbReference>
<gene>
    <name evidence="1" type="ORF">L6452_34839</name>
</gene>
<protein>
    <submittedName>
        <fullName evidence="1">Uncharacterized protein</fullName>
    </submittedName>
</protein>
<dbReference type="EMBL" id="CM042058">
    <property type="protein sequence ID" value="KAI3685590.1"/>
    <property type="molecule type" value="Genomic_DNA"/>
</dbReference>
<keyword evidence="2" id="KW-1185">Reference proteome</keyword>